<reference evidence="1" key="1">
    <citation type="submission" date="2023-02" db="EMBL/GenBank/DDBJ databases">
        <title>Colletotrichum kahawae CIFC_Que2 genome sequencing and assembly.</title>
        <authorList>
            <person name="Baroncelli R."/>
        </authorList>
    </citation>
    <scope>NUCLEOTIDE SEQUENCE</scope>
    <source>
        <strain evidence="1">CIFC_Que2</strain>
    </source>
</reference>
<accession>A0AAD9Y0V1</accession>
<dbReference type="AlphaFoldDB" id="A0AAD9Y0V1"/>
<keyword evidence="2" id="KW-1185">Reference proteome</keyword>
<proteinExistence type="predicted"/>
<comment type="caution">
    <text evidence="1">The sequence shown here is derived from an EMBL/GenBank/DDBJ whole genome shotgun (WGS) entry which is preliminary data.</text>
</comment>
<protein>
    <submittedName>
        <fullName evidence="1">Uncharacterized protein</fullName>
    </submittedName>
</protein>
<name>A0AAD9Y0V1_COLKA</name>
<sequence>MMESTFRCCETWDFLIASPRPCSFASIPDGNHSEPLARHPKRFHTLVHTEDNRPWHAELGLERRRLYKLSFLDVSGQGLWSHLQHHEHHDSQCNTICRENEQPDVNCTLVEYPRPSCVAKPLRARRVKCTCHRFLSLPYGSHS</sequence>
<evidence type="ECO:0000313" key="2">
    <source>
        <dbReference type="Proteomes" id="UP001281614"/>
    </source>
</evidence>
<dbReference type="EMBL" id="VYYT01000599">
    <property type="protein sequence ID" value="KAK2731235.1"/>
    <property type="molecule type" value="Genomic_DNA"/>
</dbReference>
<gene>
    <name evidence="1" type="ORF">CKAH01_09111</name>
</gene>
<evidence type="ECO:0000313" key="1">
    <source>
        <dbReference type="EMBL" id="KAK2731235.1"/>
    </source>
</evidence>
<dbReference type="Proteomes" id="UP001281614">
    <property type="component" value="Unassembled WGS sequence"/>
</dbReference>
<organism evidence="1 2">
    <name type="scientific">Colletotrichum kahawae</name>
    <name type="common">Coffee berry disease fungus</name>
    <dbReference type="NCBI Taxonomy" id="34407"/>
    <lineage>
        <taxon>Eukaryota</taxon>
        <taxon>Fungi</taxon>
        <taxon>Dikarya</taxon>
        <taxon>Ascomycota</taxon>
        <taxon>Pezizomycotina</taxon>
        <taxon>Sordariomycetes</taxon>
        <taxon>Hypocreomycetidae</taxon>
        <taxon>Glomerellales</taxon>
        <taxon>Glomerellaceae</taxon>
        <taxon>Colletotrichum</taxon>
        <taxon>Colletotrichum gloeosporioides species complex</taxon>
    </lineage>
</organism>